<sequence>MVRIGGLASGMDIDQLVGDLMKAERIPLDKLKQNKQILEWQRDDFRSINTLLLDFRSQLTQMKLSSNYRVRQAASTNDTKVSVSATSAANLSSFTISNVTQLASAETRVNEGKIYNTSFDPSQSLYAQNTNFTNPATNIWRSGALKSISYNLTETTGTDKTIDVGVSQANMIADERTNWSVKVNGIGFKAVVASEITDANGVQRALKQDEVLITDAGKLQFGKEIAQGSTIKVDYIANDMTESLSLSKNTSSWQLSQGAINSISSFKLVTTTKVTSGNTTTEQKEETAYTVEGTDIKQSGVTVGSIDMTTGKITFLENKLPKPDDNTPNISYKLEATYSHKFTNFTMSSHTSNGTRYDQFLVSGSESLNNVMSKVNSASVGATMFYDTFTGQMTLTRSETGDYNDAGAELNTYGSLINDVLRFRNHTIKVDGKNAILEINGLTTERTSNTFQMNGVTFTLKKEFTDSVSTSISNNAEKVVENIKNFVNKYNEMIETMRKKISEERYGSYLPLTDQQREQLSDKQQESWEEKAKSGLLKRDPIISTAINAMRLDFYQPVINDSVQTPFNQLAKIGIKTTSNYLEGGKLELNEAQLRQAIESDPESVEKLFTGTGTTESQKGLVHRLYDTVLATMDKLKVKAGNSFSTNQQFTIGKLLDNMNKSIDRFEEKLTRTEDRYWRQFTAMEKTIQKSNEQMSYLMQQFGGGA</sequence>
<feature type="domain" description="Flagellar hook-associated protein 2 C-terminal" evidence="7">
    <location>
        <begin position="432"/>
        <end position="692"/>
    </location>
</feature>
<dbReference type="EMBL" id="QVTD01000005">
    <property type="protein sequence ID" value="RFU63941.1"/>
    <property type="molecule type" value="Genomic_DNA"/>
</dbReference>
<dbReference type="Pfam" id="PF02465">
    <property type="entry name" value="FliD_N"/>
    <property type="match status" value="1"/>
</dbReference>
<keyword evidence="8" id="KW-0969">Cilium</keyword>
<dbReference type="InterPro" id="IPR010809">
    <property type="entry name" value="FliD_C"/>
</dbReference>
<dbReference type="AlphaFoldDB" id="A0A372LDC1"/>
<comment type="subunit">
    <text evidence="2 5">Homopentamer.</text>
</comment>
<proteinExistence type="inferred from homology"/>
<dbReference type="RefSeq" id="WP_117322577.1">
    <property type="nucleotide sequence ID" value="NZ_QVTD01000005.1"/>
</dbReference>
<dbReference type="Proteomes" id="UP000262939">
    <property type="component" value="Unassembled WGS sequence"/>
</dbReference>
<comment type="caution">
    <text evidence="8">The sequence shown here is derived from an EMBL/GenBank/DDBJ whole genome shotgun (WGS) entry which is preliminary data.</text>
</comment>
<gene>
    <name evidence="8" type="ORF">D0466_10860</name>
</gene>
<evidence type="ECO:0000256" key="2">
    <source>
        <dbReference type="ARBA" id="ARBA00011255"/>
    </source>
</evidence>
<dbReference type="GO" id="GO:0009421">
    <property type="term" value="C:bacterial-type flagellum filament cap"/>
    <property type="evidence" value="ECO:0007669"/>
    <property type="project" value="InterPro"/>
</dbReference>
<evidence type="ECO:0000256" key="5">
    <source>
        <dbReference type="RuleBase" id="RU362066"/>
    </source>
</evidence>
<keyword evidence="9" id="KW-1185">Reference proteome</keyword>
<comment type="subcellular location">
    <subcellularLocation>
        <location evidence="5">Secreted</location>
    </subcellularLocation>
    <subcellularLocation>
        <location evidence="5">Bacterial flagellum</location>
    </subcellularLocation>
</comment>
<dbReference type="Pfam" id="PF07195">
    <property type="entry name" value="FliD_C"/>
    <property type="match status" value="1"/>
</dbReference>
<protein>
    <recommendedName>
        <fullName evidence="5">Flagellar hook-associated protein 2</fullName>
        <shortName evidence="5">HAP2</shortName>
    </recommendedName>
    <alternativeName>
        <fullName evidence="5">Flagellar cap protein</fullName>
    </alternativeName>
</protein>
<dbReference type="PANTHER" id="PTHR30288">
    <property type="entry name" value="FLAGELLAR CAP/ASSEMBLY PROTEIN FLID"/>
    <property type="match status" value="1"/>
</dbReference>
<comment type="similarity">
    <text evidence="1 5">Belongs to the FliD family.</text>
</comment>
<accession>A0A372LDC1</accession>
<dbReference type="GO" id="GO:0009424">
    <property type="term" value="C:bacterial-type flagellum hook"/>
    <property type="evidence" value="ECO:0007669"/>
    <property type="project" value="UniProtKB-UniRule"/>
</dbReference>
<evidence type="ECO:0000313" key="8">
    <source>
        <dbReference type="EMBL" id="RFU63941.1"/>
    </source>
</evidence>
<comment type="function">
    <text evidence="5">Required for morphogenesis and for the elongation of the flagellar filament by facilitating polymerization of the flagellin monomers at the tip of growing filament. Forms a capping structure, which prevents flagellin subunits (transported through the central channel of the flagellum) from leaking out without polymerization at the distal end.</text>
</comment>
<keyword evidence="5" id="KW-0964">Secreted</keyword>
<name>A0A372LDC1_9BACI</name>
<dbReference type="GO" id="GO:0007155">
    <property type="term" value="P:cell adhesion"/>
    <property type="evidence" value="ECO:0007669"/>
    <property type="project" value="InterPro"/>
</dbReference>
<evidence type="ECO:0000313" key="9">
    <source>
        <dbReference type="Proteomes" id="UP000262939"/>
    </source>
</evidence>
<dbReference type="GO" id="GO:0071973">
    <property type="term" value="P:bacterial-type flagellum-dependent cell motility"/>
    <property type="evidence" value="ECO:0007669"/>
    <property type="project" value="TreeGrafter"/>
</dbReference>
<dbReference type="InterPro" id="IPR040026">
    <property type="entry name" value="FliD"/>
</dbReference>
<evidence type="ECO:0000256" key="1">
    <source>
        <dbReference type="ARBA" id="ARBA00009764"/>
    </source>
</evidence>
<keyword evidence="3" id="KW-0175">Coiled coil</keyword>
<feature type="domain" description="Flagellar hook-associated protein 2 N-terminal" evidence="6">
    <location>
        <begin position="9"/>
        <end position="105"/>
    </location>
</feature>
<evidence type="ECO:0000259" key="7">
    <source>
        <dbReference type="Pfam" id="PF07195"/>
    </source>
</evidence>
<keyword evidence="8" id="KW-0966">Cell projection</keyword>
<keyword evidence="8" id="KW-0282">Flagellum</keyword>
<evidence type="ECO:0000259" key="6">
    <source>
        <dbReference type="Pfam" id="PF02465"/>
    </source>
</evidence>
<organism evidence="8 9">
    <name type="scientific">Peribacillus glennii</name>
    <dbReference type="NCBI Taxonomy" id="2303991"/>
    <lineage>
        <taxon>Bacteria</taxon>
        <taxon>Bacillati</taxon>
        <taxon>Bacillota</taxon>
        <taxon>Bacilli</taxon>
        <taxon>Bacillales</taxon>
        <taxon>Bacillaceae</taxon>
        <taxon>Peribacillus</taxon>
    </lineage>
</organism>
<evidence type="ECO:0000256" key="3">
    <source>
        <dbReference type="ARBA" id="ARBA00023054"/>
    </source>
</evidence>
<evidence type="ECO:0000256" key="4">
    <source>
        <dbReference type="ARBA" id="ARBA00023143"/>
    </source>
</evidence>
<keyword evidence="4 5" id="KW-0975">Bacterial flagellum</keyword>
<dbReference type="GO" id="GO:0005576">
    <property type="term" value="C:extracellular region"/>
    <property type="evidence" value="ECO:0007669"/>
    <property type="project" value="UniProtKB-SubCell"/>
</dbReference>
<reference evidence="8 9" key="1">
    <citation type="submission" date="2018-08" db="EMBL/GenBank/DDBJ databases">
        <title>Bacillus chawlae sp. nov., Bacillus glennii sp. nov., and Bacillus saganii sp. nov. Isolated from the Vehicle Assembly Building at Kennedy Space Center where the Viking Spacecraft were Assembled.</title>
        <authorList>
            <person name="Seuylemezian A."/>
            <person name="Vaishampayan P."/>
        </authorList>
    </citation>
    <scope>NUCLEOTIDE SEQUENCE [LARGE SCALE GENOMIC DNA]</scope>
    <source>
        <strain evidence="8 9">V44-8</strain>
    </source>
</reference>
<dbReference type="OrthoDB" id="9776025at2"/>
<dbReference type="PANTHER" id="PTHR30288:SF0">
    <property type="entry name" value="FLAGELLAR HOOK-ASSOCIATED PROTEIN 2"/>
    <property type="match status" value="1"/>
</dbReference>
<dbReference type="InterPro" id="IPR003481">
    <property type="entry name" value="FliD_N"/>
</dbReference>